<proteinExistence type="inferred from homology"/>
<dbReference type="Pfam" id="PF13489">
    <property type="entry name" value="Methyltransf_23"/>
    <property type="match status" value="1"/>
</dbReference>
<dbReference type="EMBL" id="JACCAE010000001">
    <property type="protein sequence ID" value="NYF96882.1"/>
    <property type="molecule type" value="Genomic_DNA"/>
</dbReference>
<dbReference type="Gene3D" id="1.20.120.1760">
    <property type="match status" value="1"/>
</dbReference>
<feature type="transmembrane region" description="Helical" evidence="3">
    <location>
        <begin position="70"/>
        <end position="95"/>
    </location>
</feature>
<evidence type="ECO:0000313" key="4">
    <source>
        <dbReference type="EMBL" id="NYF96882.1"/>
    </source>
</evidence>
<dbReference type="CDD" id="cd02440">
    <property type="entry name" value="AdoMet_MTases"/>
    <property type="match status" value="1"/>
</dbReference>
<dbReference type="AlphaFoldDB" id="A0A852VII7"/>
<keyword evidence="3" id="KW-0812">Transmembrane</keyword>
<dbReference type="InterPro" id="IPR050447">
    <property type="entry name" value="Erg6_SMT_methyltransf"/>
</dbReference>
<evidence type="ECO:0000256" key="3">
    <source>
        <dbReference type="SAM" id="Phobius"/>
    </source>
</evidence>
<dbReference type="RefSeq" id="WP_185989882.1">
    <property type="nucleotide sequence ID" value="NZ_JACCAE010000001.1"/>
</dbReference>
<keyword evidence="3" id="KW-0472">Membrane</keyword>
<dbReference type="SUPFAM" id="SSF53335">
    <property type="entry name" value="S-adenosyl-L-methionine-dependent methyltransferases"/>
    <property type="match status" value="1"/>
</dbReference>
<dbReference type="GO" id="GO:0008654">
    <property type="term" value="P:phospholipid biosynthetic process"/>
    <property type="evidence" value="ECO:0007669"/>
    <property type="project" value="InterPro"/>
</dbReference>
<organism evidence="4 5">
    <name type="scientific">Janibacter cremeus</name>
    <dbReference type="NCBI Taxonomy" id="1285192"/>
    <lineage>
        <taxon>Bacteria</taxon>
        <taxon>Bacillati</taxon>
        <taxon>Actinomycetota</taxon>
        <taxon>Actinomycetes</taxon>
        <taxon>Micrococcales</taxon>
        <taxon>Intrasporangiaceae</taxon>
        <taxon>Janibacter</taxon>
    </lineage>
</organism>
<keyword evidence="5" id="KW-1185">Reference proteome</keyword>
<comment type="caution">
    <text evidence="4">The sequence shown here is derived from an EMBL/GenBank/DDBJ whole genome shotgun (WGS) entry which is preliminary data.</text>
</comment>
<dbReference type="PANTHER" id="PTHR44068:SF11">
    <property type="entry name" value="GERANYL DIPHOSPHATE 2-C-METHYLTRANSFERASE"/>
    <property type="match status" value="1"/>
</dbReference>
<feature type="transmembrane region" description="Helical" evidence="3">
    <location>
        <begin position="136"/>
        <end position="156"/>
    </location>
</feature>
<dbReference type="GO" id="GO:0016780">
    <property type="term" value="F:phosphotransferase activity, for other substituted phosphate groups"/>
    <property type="evidence" value="ECO:0007669"/>
    <property type="project" value="InterPro"/>
</dbReference>
<name>A0A852VII7_9MICO</name>
<reference evidence="4 5" key="1">
    <citation type="submission" date="2020-07" db="EMBL/GenBank/DDBJ databases">
        <title>Sequencing the genomes of 1000 actinobacteria strains.</title>
        <authorList>
            <person name="Klenk H.-P."/>
        </authorList>
    </citation>
    <scope>NUCLEOTIDE SEQUENCE [LARGE SCALE GENOMIC DNA]</scope>
    <source>
        <strain evidence="4 5">DSM 26154</strain>
    </source>
</reference>
<dbReference type="Proteomes" id="UP000554054">
    <property type="component" value="Unassembled WGS sequence"/>
</dbReference>
<accession>A0A852VII7</accession>
<dbReference type="InterPro" id="IPR043130">
    <property type="entry name" value="CDP-OH_PTrfase_TM_dom"/>
</dbReference>
<dbReference type="GO" id="GO:0016020">
    <property type="term" value="C:membrane"/>
    <property type="evidence" value="ECO:0007669"/>
    <property type="project" value="InterPro"/>
</dbReference>
<gene>
    <name evidence="4" type="ORF">BJY20_000274</name>
</gene>
<keyword evidence="1 2" id="KW-0808">Transferase</keyword>
<dbReference type="InterPro" id="IPR000462">
    <property type="entry name" value="CDP-OH_P_trans"/>
</dbReference>
<dbReference type="Pfam" id="PF01066">
    <property type="entry name" value="CDP-OH_P_transf"/>
    <property type="match status" value="1"/>
</dbReference>
<sequence>MGLRTVLLPQALLLLAIGLLASWGPVGWGVALAAAVALDVLVVLGMRHYNADALDPADLVTVTRATLTCAVAALVVGGSPWTITITALAAVSLFLDLVDGWVARWTGSETPFGARFDGEADAALMLVLSIWAAPTYGWWVLLIGLARYAFGAAGWVLPWMRAQLPPRYWRKVVTAVTSIVLVVATAGVVPSPVMVVALLVALALIAESFGRDVWWLWRHRHPTENALQEARRAAYGSGEFVDQQGFMTASQICDLAAAAGIAPGTRVLDLCCGRGGPGRLIASESGCELLGVDADDSAVATARARAGDVTCHYEVGQIPPLPHGLFDIVLLLETMLAFRDKETLLREVHAALAPGGRFAFTVEEGQPLIEHERAAMPAADTVWPIPLPQLHEVLERSGFTITSQRDRSAAHREVVDSLLTELTTREPAITAQIGPSRIEHLLTSHRLWSEWLRSGRIRKFAIVAVAQPALRGAGADALTPQPGQRSDSA</sequence>
<protein>
    <submittedName>
        <fullName evidence="4">Phosphatidylglycerophosphate synthase</fullName>
    </submittedName>
</protein>
<evidence type="ECO:0000256" key="1">
    <source>
        <dbReference type="ARBA" id="ARBA00022679"/>
    </source>
</evidence>
<keyword evidence="3" id="KW-1133">Transmembrane helix</keyword>
<dbReference type="InterPro" id="IPR048254">
    <property type="entry name" value="CDP_ALCOHOL_P_TRANSF_CS"/>
</dbReference>
<evidence type="ECO:0000256" key="2">
    <source>
        <dbReference type="RuleBase" id="RU003750"/>
    </source>
</evidence>
<dbReference type="Gene3D" id="3.40.50.150">
    <property type="entry name" value="Vaccinia Virus protein VP39"/>
    <property type="match status" value="1"/>
</dbReference>
<evidence type="ECO:0000313" key="5">
    <source>
        <dbReference type="Proteomes" id="UP000554054"/>
    </source>
</evidence>
<dbReference type="PROSITE" id="PS00379">
    <property type="entry name" value="CDP_ALCOHOL_P_TRANSF"/>
    <property type="match status" value="1"/>
</dbReference>
<dbReference type="PANTHER" id="PTHR44068">
    <property type="entry name" value="ZGC:194242"/>
    <property type="match status" value="1"/>
</dbReference>
<comment type="similarity">
    <text evidence="2">Belongs to the CDP-alcohol phosphatidyltransferase class-I family.</text>
</comment>
<dbReference type="InterPro" id="IPR029063">
    <property type="entry name" value="SAM-dependent_MTases_sf"/>
</dbReference>